<sequence length="116" mass="13524">MRKAQHPRNSTLKFSTKRQNLSGKEILSSTLSQYLTGRLKMKDKTGKAFCVMEENTTKYEWTQPSKQSILLYWRLVLKGAKPTNRLRYGETASRVSILLLQLTPTDLFLNKHRKSY</sequence>
<evidence type="ECO:0000313" key="1">
    <source>
        <dbReference type="EMBL" id="GBM01540.1"/>
    </source>
</evidence>
<accession>A0A4Y2CBE0</accession>
<organism evidence="1 2">
    <name type="scientific">Araneus ventricosus</name>
    <name type="common">Orbweaver spider</name>
    <name type="synonym">Epeira ventricosa</name>
    <dbReference type="NCBI Taxonomy" id="182803"/>
    <lineage>
        <taxon>Eukaryota</taxon>
        <taxon>Metazoa</taxon>
        <taxon>Ecdysozoa</taxon>
        <taxon>Arthropoda</taxon>
        <taxon>Chelicerata</taxon>
        <taxon>Arachnida</taxon>
        <taxon>Araneae</taxon>
        <taxon>Araneomorphae</taxon>
        <taxon>Entelegynae</taxon>
        <taxon>Araneoidea</taxon>
        <taxon>Araneidae</taxon>
        <taxon>Araneus</taxon>
    </lineage>
</organism>
<gene>
    <name evidence="1" type="ORF">AVEN_209339_1</name>
</gene>
<protein>
    <submittedName>
        <fullName evidence="1">Uncharacterized protein</fullName>
    </submittedName>
</protein>
<evidence type="ECO:0000313" key="2">
    <source>
        <dbReference type="Proteomes" id="UP000499080"/>
    </source>
</evidence>
<comment type="caution">
    <text evidence="1">The sequence shown here is derived from an EMBL/GenBank/DDBJ whole genome shotgun (WGS) entry which is preliminary data.</text>
</comment>
<dbReference type="EMBL" id="BGPR01000170">
    <property type="protein sequence ID" value="GBM01540.1"/>
    <property type="molecule type" value="Genomic_DNA"/>
</dbReference>
<dbReference type="AlphaFoldDB" id="A0A4Y2CBE0"/>
<name>A0A4Y2CBE0_ARAVE</name>
<proteinExistence type="predicted"/>
<dbReference type="Proteomes" id="UP000499080">
    <property type="component" value="Unassembled WGS sequence"/>
</dbReference>
<reference evidence="1 2" key="1">
    <citation type="journal article" date="2019" name="Sci. Rep.">
        <title>Orb-weaving spider Araneus ventricosus genome elucidates the spidroin gene catalogue.</title>
        <authorList>
            <person name="Kono N."/>
            <person name="Nakamura H."/>
            <person name="Ohtoshi R."/>
            <person name="Moran D.A.P."/>
            <person name="Shinohara A."/>
            <person name="Yoshida Y."/>
            <person name="Fujiwara M."/>
            <person name="Mori M."/>
            <person name="Tomita M."/>
            <person name="Arakawa K."/>
        </authorList>
    </citation>
    <scope>NUCLEOTIDE SEQUENCE [LARGE SCALE GENOMIC DNA]</scope>
</reference>
<keyword evidence="2" id="KW-1185">Reference proteome</keyword>